<dbReference type="PROSITE" id="PS51704">
    <property type="entry name" value="GP_PDE"/>
    <property type="match status" value="1"/>
</dbReference>
<accession>A0A248TD95</accession>
<keyword evidence="3" id="KW-1185">Reference proteome</keyword>
<dbReference type="OrthoDB" id="384721at2"/>
<evidence type="ECO:0000259" key="1">
    <source>
        <dbReference type="PROSITE" id="PS51704"/>
    </source>
</evidence>
<organism evidence="2 3">
    <name type="scientific">Cytobacillus kochii</name>
    <dbReference type="NCBI Taxonomy" id="859143"/>
    <lineage>
        <taxon>Bacteria</taxon>
        <taxon>Bacillati</taxon>
        <taxon>Bacillota</taxon>
        <taxon>Bacilli</taxon>
        <taxon>Bacillales</taxon>
        <taxon>Bacillaceae</taxon>
        <taxon>Cytobacillus</taxon>
    </lineage>
</organism>
<sequence>MRQVRRAYHTINAKLALMFKKQNKFFHPSFQKIAHRGAAGTCPENTMIAFERALQLGADMIELDIQLTKDRQIVVIHDATIDRTTNGTGKVSDYTYEELCQFDAGSWFSPTFQGEKIPLLKDVLNKYYNQIGVLIELKKPEKNPGIESLLHSLLMQYSTDSIIIQSFNLDSLRKIKTLMPSVKLALLVNYPLQTKDIKRIAQEFDYVSLKWTMVNKKVMSAIKQAQLRTIIWTINTKKQLASVRCWDIDAIVTDHLQLLAKSEE</sequence>
<gene>
    <name evidence="2" type="ORF">CKF48_01815</name>
</gene>
<evidence type="ECO:0000313" key="3">
    <source>
        <dbReference type="Proteomes" id="UP000215137"/>
    </source>
</evidence>
<dbReference type="PANTHER" id="PTHR46211:SF1">
    <property type="entry name" value="GLYCEROPHOSPHODIESTER PHOSPHODIESTERASE, CYTOPLASMIC"/>
    <property type="match status" value="1"/>
</dbReference>
<dbReference type="Proteomes" id="UP000215137">
    <property type="component" value="Chromosome"/>
</dbReference>
<dbReference type="Gene3D" id="3.20.20.190">
    <property type="entry name" value="Phosphatidylinositol (PI) phosphodiesterase"/>
    <property type="match status" value="1"/>
</dbReference>
<dbReference type="AlphaFoldDB" id="A0A248TD95"/>
<dbReference type="InterPro" id="IPR017946">
    <property type="entry name" value="PLC-like_Pdiesterase_TIM-brl"/>
</dbReference>
<dbReference type="GO" id="GO:0006629">
    <property type="term" value="P:lipid metabolic process"/>
    <property type="evidence" value="ECO:0007669"/>
    <property type="project" value="InterPro"/>
</dbReference>
<dbReference type="RefSeq" id="WP_095369750.1">
    <property type="nucleotide sequence ID" value="NZ_CP022983.1"/>
</dbReference>
<dbReference type="KEGG" id="bko:CKF48_01815"/>
<evidence type="ECO:0000313" key="2">
    <source>
        <dbReference type="EMBL" id="ASV66175.1"/>
    </source>
</evidence>
<name>A0A248TD95_9BACI</name>
<feature type="domain" description="GP-PDE" evidence="1">
    <location>
        <begin position="30"/>
        <end position="263"/>
    </location>
</feature>
<dbReference type="Pfam" id="PF03009">
    <property type="entry name" value="GDPD"/>
    <property type="match status" value="1"/>
</dbReference>
<dbReference type="PANTHER" id="PTHR46211">
    <property type="entry name" value="GLYCEROPHOSPHORYL DIESTER PHOSPHODIESTERASE"/>
    <property type="match status" value="1"/>
</dbReference>
<proteinExistence type="predicted"/>
<dbReference type="SUPFAM" id="SSF51695">
    <property type="entry name" value="PLC-like phosphodiesterases"/>
    <property type="match status" value="1"/>
</dbReference>
<dbReference type="GO" id="GO:0008081">
    <property type="term" value="F:phosphoric diester hydrolase activity"/>
    <property type="evidence" value="ECO:0007669"/>
    <property type="project" value="InterPro"/>
</dbReference>
<protein>
    <recommendedName>
        <fullName evidence="1">GP-PDE domain-containing protein</fullName>
    </recommendedName>
</protein>
<dbReference type="InterPro" id="IPR030395">
    <property type="entry name" value="GP_PDE_dom"/>
</dbReference>
<dbReference type="EMBL" id="CP022983">
    <property type="protein sequence ID" value="ASV66175.1"/>
    <property type="molecule type" value="Genomic_DNA"/>
</dbReference>
<reference evidence="2 3" key="1">
    <citation type="submission" date="2017-08" db="EMBL/GenBank/DDBJ databases">
        <title>Complete Genome Sequence of Bacillus kochii Oregon-R-modENCODE STRAIN BDGP4, isolated from Drosophila melanogaster gut.</title>
        <authorList>
            <person name="Wan K.H."/>
            <person name="Yu C."/>
            <person name="Park S."/>
            <person name="Hammonds A.S."/>
            <person name="Booth B.W."/>
            <person name="Celniker S.E."/>
        </authorList>
    </citation>
    <scope>NUCLEOTIDE SEQUENCE [LARGE SCALE GENOMIC DNA]</scope>
    <source>
        <strain evidence="2 3">BDGP4</strain>
    </source>
</reference>